<accession>A0A653D5F1</accession>
<dbReference type="EMBL" id="CAACVG010010266">
    <property type="protein sequence ID" value="VEN55404.1"/>
    <property type="molecule type" value="Genomic_DNA"/>
</dbReference>
<organism evidence="2 3">
    <name type="scientific">Callosobruchus maculatus</name>
    <name type="common">Southern cowpea weevil</name>
    <name type="synonym">Pulse bruchid</name>
    <dbReference type="NCBI Taxonomy" id="64391"/>
    <lineage>
        <taxon>Eukaryota</taxon>
        <taxon>Metazoa</taxon>
        <taxon>Ecdysozoa</taxon>
        <taxon>Arthropoda</taxon>
        <taxon>Hexapoda</taxon>
        <taxon>Insecta</taxon>
        <taxon>Pterygota</taxon>
        <taxon>Neoptera</taxon>
        <taxon>Endopterygota</taxon>
        <taxon>Coleoptera</taxon>
        <taxon>Polyphaga</taxon>
        <taxon>Cucujiformia</taxon>
        <taxon>Chrysomeloidea</taxon>
        <taxon>Chrysomelidae</taxon>
        <taxon>Bruchinae</taxon>
        <taxon>Bruchini</taxon>
        <taxon>Callosobruchus</taxon>
    </lineage>
</organism>
<evidence type="ECO:0000313" key="2">
    <source>
        <dbReference type="EMBL" id="VEN55404.1"/>
    </source>
</evidence>
<dbReference type="AlphaFoldDB" id="A0A653D5F1"/>
<keyword evidence="1" id="KW-0732">Signal</keyword>
<evidence type="ECO:0000313" key="3">
    <source>
        <dbReference type="Proteomes" id="UP000410492"/>
    </source>
</evidence>
<keyword evidence="3" id="KW-1185">Reference proteome</keyword>
<feature type="chain" id="PRO_5024873630" evidence="1">
    <location>
        <begin position="27"/>
        <end position="174"/>
    </location>
</feature>
<reference evidence="2 3" key="1">
    <citation type="submission" date="2019-01" db="EMBL/GenBank/DDBJ databases">
        <authorList>
            <person name="Sayadi A."/>
        </authorList>
    </citation>
    <scope>NUCLEOTIDE SEQUENCE [LARGE SCALE GENOMIC DNA]</scope>
</reference>
<protein>
    <submittedName>
        <fullName evidence="2">Uncharacterized protein</fullName>
    </submittedName>
</protein>
<dbReference type="OrthoDB" id="10548047at2759"/>
<proteinExistence type="predicted"/>
<feature type="signal peptide" evidence="1">
    <location>
        <begin position="1"/>
        <end position="26"/>
    </location>
</feature>
<evidence type="ECO:0000256" key="1">
    <source>
        <dbReference type="SAM" id="SignalP"/>
    </source>
</evidence>
<gene>
    <name evidence="2" type="ORF">CALMAC_LOCUS14590</name>
</gene>
<dbReference type="Proteomes" id="UP000410492">
    <property type="component" value="Unassembled WGS sequence"/>
</dbReference>
<sequence>MTAKLLEMKLVLIAAILLLAFQLSEGSSSSYQRDPWYEIRTFYDECYKPDRFLFFSIMYDLTHPYQLEEFIRNGKEPQVDRYKQVFADVFPEIMTKSKEQKYLVCQKKVTQRLDKESEKAFQIQTEGLLFCLRKFADKYLNDGTLVEVEHFRECYKDALDQCHPPDPYKVGREG</sequence>
<name>A0A653D5F1_CALMS</name>